<feature type="domain" description="HTH gntR-type" evidence="4">
    <location>
        <begin position="15"/>
        <end position="83"/>
    </location>
</feature>
<dbReference type="PANTHER" id="PTHR44846">
    <property type="entry name" value="MANNOSYL-D-GLYCERATE TRANSPORT/METABOLISM SYSTEM REPRESSOR MNGR-RELATED"/>
    <property type="match status" value="1"/>
</dbReference>
<reference evidence="6" key="1">
    <citation type="journal article" date="2019" name="Int. J. Syst. Evol. Microbiol.">
        <title>The Global Catalogue of Microorganisms (GCM) 10K type strain sequencing project: providing services to taxonomists for standard genome sequencing and annotation.</title>
        <authorList>
            <consortium name="The Broad Institute Genomics Platform"/>
            <consortium name="The Broad Institute Genome Sequencing Center for Infectious Disease"/>
            <person name="Wu L."/>
            <person name="Ma J."/>
        </authorList>
    </citation>
    <scope>NUCLEOTIDE SEQUENCE [LARGE SCALE GENOMIC DNA]</scope>
    <source>
        <strain evidence="6">JCM 16373</strain>
    </source>
</reference>
<keyword evidence="6" id="KW-1185">Reference proteome</keyword>
<dbReference type="Proteomes" id="UP001501447">
    <property type="component" value="Unassembled WGS sequence"/>
</dbReference>
<evidence type="ECO:0000313" key="6">
    <source>
        <dbReference type="Proteomes" id="UP001501447"/>
    </source>
</evidence>
<evidence type="ECO:0000256" key="2">
    <source>
        <dbReference type="ARBA" id="ARBA00023125"/>
    </source>
</evidence>
<keyword evidence="1" id="KW-0805">Transcription regulation</keyword>
<organism evidence="5 6">
    <name type="scientific">Streptomyces axinellae</name>
    <dbReference type="NCBI Taxonomy" id="552788"/>
    <lineage>
        <taxon>Bacteria</taxon>
        <taxon>Bacillati</taxon>
        <taxon>Actinomycetota</taxon>
        <taxon>Actinomycetes</taxon>
        <taxon>Kitasatosporales</taxon>
        <taxon>Streptomycetaceae</taxon>
        <taxon>Streptomyces</taxon>
    </lineage>
</organism>
<dbReference type="InterPro" id="IPR000524">
    <property type="entry name" value="Tscrpt_reg_HTH_GntR"/>
</dbReference>
<gene>
    <name evidence="5" type="ORF">GCM10009863_50930</name>
</gene>
<protein>
    <recommendedName>
        <fullName evidence="4">HTH gntR-type domain-containing protein</fullName>
    </recommendedName>
</protein>
<dbReference type="SMART" id="SM00345">
    <property type="entry name" value="HTH_GNTR"/>
    <property type="match status" value="1"/>
</dbReference>
<evidence type="ECO:0000259" key="4">
    <source>
        <dbReference type="PROSITE" id="PS50949"/>
    </source>
</evidence>
<accession>A0ABP6CVK0</accession>
<evidence type="ECO:0000256" key="3">
    <source>
        <dbReference type="ARBA" id="ARBA00023163"/>
    </source>
</evidence>
<keyword evidence="3" id="KW-0804">Transcription</keyword>
<dbReference type="Gene3D" id="1.10.10.10">
    <property type="entry name" value="Winged helix-like DNA-binding domain superfamily/Winged helix DNA-binding domain"/>
    <property type="match status" value="1"/>
</dbReference>
<dbReference type="PROSITE" id="PS50949">
    <property type="entry name" value="HTH_GNTR"/>
    <property type="match status" value="1"/>
</dbReference>
<name>A0ABP6CVK0_9ACTN</name>
<dbReference type="EMBL" id="BAAARJ010000018">
    <property type="protein sequence ID" value="GAA2629429.1"/>
    <property type="molecule type" value="Genomic_DNA"/>
</dbReference>
<keyword evidence="2" id="KW-0238">DNA-binding</keyword>
<proteinExistence type="predicted"/>
<evidence type="ECO:0000256" key="1">
    <source>
        <dbReference type="ARBA" id="ARBA00023015"/>
    </source>
</evidence>
<dbReference type="RefSeq" id="WP_344568823.1">
    <property type="nucleotide sequence ID" value="NZ_BAAARJ010000018.1"/>
</dbReference>
<dbReference type="Pfam" id="PF00392">
    <property type="entry name" value="GntR"/>
    <property type="match status" value="1"/>
</dbReference>
<evidence type="ECO:0000313" key="5">
    <source>
        <dbReference type="EMBL" id="GAA2629429.1"/>
    </source>
</evidence>
<dbReference type="PANTHER" id="PTHR44846:SF17">
    <property type="entry name" value="GNTR-FAMILY TRANSCRIPTIONAL REGULATOR"/>
    <property type="match status" value="1"/>
</dbReference>
<comment type="caution">
    <text evidence="5">The sequence shown here is derived from an EMBL/GenBank/DDBJ whole genome shotgun (WGS) entry which is preliminary data.</text>
</comment>
<dbReference type="SUPFAM" id="SSF46785">
    <property type="entry name" value="Winged helix' DNA-binding domain"/>
    <property type="match status" value="1"/>
</dbReference>
<dbReference type="InterPro" id="IPR036388">
    <property type="entry name" value="WH-like_DNA-bd_sf"/>
</dbReference>
<dbReference type="InterPro" id="IPR036390">
    <property type="entry name" value="WH_DNA-bd_sf"/>
</dbReference>
<dbReference type="InterPro" id="IPR050679">
    <property type="entry name" value="Bact_HTH_transcr_reg"/>
</dbReference>
<dbReference type="CDD" id="cd07377">
    <property type="entry name" value="WHTH_GntR"/>
    <property type="match status" value="1"/>
</dbReference>
<sequence>MGDDLGGRVDPSLPVYVYVQVANDIACRIDDGTLQPGARLPAERDLAEEYGIAYGTARRVVEELRDRGMVITLPGKGTYIQAPQPGSTDSGPE</sequence>